<feature type="signal peptide" evidence="1">
    <location>
        <begin position="1"/>
        <end position="16"/>
    </location>
</feature>
<dbReference type="Gene3D" id="2.120.10.30">
    <property type="entry name" value="TolB, C-terminal domain"/>
    <property type="match status" value="1"/>
</dbReference>
<dbReference type="RefSeq" id="WP_037284538.1">
    <property type="nucleotide sequence ID" value="NZ_KK088638.1"/>
</dbReference>
<reference evidence="3 4" key="1">
    <citation type="submission" date="2013-02" db="EMBL/GenBank/DDBJ databases">
        <authorList>
            <person name="Fiebig A."/>
            <person name="Goeker M."/>
            <person name="Klenk H.-P.P."/>
        </authorList>
    </citation>
    <scope>NUCLEOTIDE SEQUENCE [LARGE SCALE GENOMIC DNA]</scope>
    <source>
        <strain evidence="3 4">DSM 19309</strain>
    </source>
</reference>
<sequence length="388" mass="41659">MRLATILALLPLPALAQVEQGPPNAPYQPAWENQTRAPELPATAVQATPFAGSLEHPWGIARLPDGSFLVTERPGRMRLVSPDGTLSDPIAGLPEVDAREQGGLLDVAVSPGFAQDRTVFWTYAKPMGQGLVATAAARGTLSEDGTRLTDVKDIFVQQPPSADPMHYGSRVVPDGQGHVFVTTGEHYDPEERWRAQDLSTTWGKVVRVNVDGTVPGDNPFVQGGGRPEVWTLGHRNVQGAAIDGQGRLWTIEHGPMGGDELNLSVPGTNYGWAEVSYGLNYDGTPVGTGQPRAEGFAEPNYYWDPVIAPGGMDFYGGTLFGDWRGDLLIGSLNPGGLVRIRLDGERVAGEKRMLPDLGRVRDVEELPDGSLLLLTDFEDGGIVRVTPG</sequence>
<dbReference type="PANTHER" id="PTHR19328">
    <property type="entry name" value="HEDGEHOG-INTERACTING PROTEIN"/>
    <property type="match status" value="1"/>
</dbReference>
<keyword evidence="1" id="KW-0732">Signal</keyword>
<dbReference type="SUPFAM" id="SSF50952">
    <property type="entry name" value="Soluble quinoprotein glucose dehydrogenase"/>
    <property type="match status" value="1"/>
</dbReference>
<dbReference type="InterPro" id="IPR011042">
    <property type="entry name" value="6-blade_b-propeller_TolB-like"/>
</dbReference>
<dbReference type="EMBL" id="AOSK01000110">
    <property type="protein sequence ID" value="EYD74661.1"/>
    <property type="molecule type" value="Genomic_DNA"/>
</dbReference>
<dbReference type="PATRIC" id="fig|442562.3.peg.3724"/>
<accession>A0A017HJY0</accession>
<evidence type="ECO:0000313" key="3">
    <source>
        <dbReference type="EMBL" id="EYD74661.1"/>
    </source>
</evidence>
<dbReference type="PANTHER" id="PTHR19328:SF75">
    <property type="entry name" value="ALDOSE SUGAR DEHYDROGENASE YLII"/>
    <property type="match status" value="1"/>
</dbReference>
<keyword evidence="4" id="KW-1185">Reference proteome</keyword>
<evidence type="ECO:0000256" key="1">
    <source>
        <dbReference type="SAM" id="SignalP"/>
    </source>
</evidence>
<dbReference type="Proteomes" id="UP000019666">
    <property type="component" value="Unassembled WGS sequence"/>
</dbReference>
<dbReference type="OrthoDB" id="9770043at2"/>
<dbReference type="AlphaFoldDB" id="A0A017HJY0"/>
<dbReference type="InterPro" id="IPR011041">
    <property type="entry name" value="Quinoprot_gluc/sorb_DH_b-prop"/>
</dbReference>
<dbReference type="Pfam" id="PF07995">
    <property type="entry name" value="GSDH"/>
    <property type="match status" value="1"/>
</dbReference>
<evidence type="ECO:0000313" key="4">
    <source>
        <dbReference type="Proteomes" id="UP000019666"/>
    </source>
</evidence>
<evidence type="ECO:0000259" key="2">
    <source>
        <dbReference type="Pfam" id="PF07995"/>
    </source>
</evidence>
<dbReference type="InterPro" id="IPR012938">
    <property type="entry name" value="Glc/Sorbosone_DH"/>
</dbReference>
<name>A0A017HJY0_9RHOB</name>
<feature type="chain" id="PRO_5001492898" evidence="1">
    <location>
        <begin position="17"/>
        <end position="388"/>
    </location>
</feature>
<organism evidence="3 4">
    <name type="scientific">Rubellimicrobium mesophilum DSM 19309</name>
    <dbReference type="NCBI Taxonomy" id="442562"/>
    <lineage>
        <taxon>Bacteria</taxon>
        <taxon>Pseudomonadati</taxon>
        <taxon>Pseudomonadota</taxon>
        <taxon>Alphaproteobacteria</taxon>
        <taxon>Rhodobacterales</taxon>
        <taxon>Roseobacteraceae</taxon>
        <taxon>Rubellimicrobium</taxon>
    </lineage>
</organism>
<protein>
    <submittedName>
        <fullName evidence="3">PQQ-dependent oxidoreductase, gdhB family</fullName>
    </submittedName>
</protein>
<feature type="domain" description="Glucose/Sorbosone dehydrogenase" evidence="2">
    <location>
        <begin position="54"/>
        <end position="384"/>
    </location>
</feature>
<dbReference type="HOGENOM" id="CLU_012253_1_1_5"/>
<comment type="caution">
    <text evidence="3">The sequence shown here is derived from an EMBL/GenBank/DDBJ whole genome shotgun (WGS) entry which is preliminary data.</text>
</comment>
<proteinExistence type="predicted"/>
<gene>
    <name evidence="3" type="ORF">Rumeso_03777</name>
</gene>
<dbReference type="STRING" id="442562.Rumeso_03777"/>